<evidence type="ECO:0000256" key="4">
    <source>
        <dbReference type="ARBA" id="ARBA00004651"/>
    </source>
</evidence>
<dbReference type="PROSITE" id="PS01186">
    <property type="entry name" value="EGF_2"/>
    <property type="match status" value="1"/>
</dbReference>
<evidence type="ECO:0000313" key="36">
    <source>
        <dbReference type="Proteomes" id="UP000694388"/>
    </source>
</evidence>
<feature type="domain" description="Cadherin" evidence="34">
    <location>
        <begin position="347"/>
        <end position="455"/>
    </location>
</feature>
<keyword evidence="15" id="KW-0297">G-protein coupled receptor</keyword>
<keyword evidence="16 26" id="KW-0472">Membrane</keyword>
<protein>
    <submittedName>
        <fullName evidence="35">Cadherin, EGF LAG seven-pass G-type receptor 2</fullName>
    </submittedName>
</protein>
<dbReference type="PANTHER" id="PTHR24026">
    <property type="entry name" value="FAT ATYPICAL CADHERIN-RELATED"/>
    <property type="match status" value="1"/>
</dbReference>
<feature type="domain" description="EGF-like" evidence="29">
    <location>
        <begin position="1658"/>
        <end position="1694"/>
    </location>
</feature>
<dbReference type="PROSITE" id="PS50221">
    <property type="entry name" value="GAIN_B"/>
    <property type="match status" value="1"/>
</dbReference>
<evidence type="ECO:0000256" key="18">
    <source>
        <dbReference type="ARBA" id="ARBA00023170"/>
    </source>
</evidence>
<feature type="domain" description="GAIN-B" evidence="31">
    <location>
        <begin position="2023"/>
        <end position="2224"/>
    </location>
</feature>
<feature type="domain" description="Cadherin" evidence="34">
    <location>
        <begin position="560"/>
        <end position="664"/>
    </location>
</feature>
<evidence type="ECO:0000256" key="12">
    <source>
        <dbReference type="ARBA" id="ARBA00022837"/>
    </source>
</evidence>
<keyword evidence="36" id="KW-1185">Reference proteome</keyword>
<keyword evidence="18" id="KW-0675">Receptor</keyword>
<dbReference type="PROSITE" id="PS00232">
    <property type="entry name" value="CADHERIN_1"/>
    <property type="match status" value="6"/>
</dbReference>
<feature type="domain" description="Laminin EGF-like" evidence="30">
    <location>
        <begin position="1789"/>
        <end position="1836"/>
    </location>
</feature>
<dbReference type="PROSITE" id="PS50026">
    <property type="entry name" value="EGF_3"/>
    <property type="match status" value="5"/>
</dbReference>
<feature type="transmembrane region" description="Helical" evidence="26">
    <location>
        <begin position="2335"/>
        <end position="2354"/>
    </location>
</feature>
<dbReference type="InterPro" id="IPR000742">
    <property type="entry name" value="EGF"/>
</dbReference>
<feature type="domain" description="Laminin G" evidence="28">
    <location>
        <begin position="1414"/>
        <end position="1616"/>
    </location>
</feature>
<evidence type="ECO:0000256" key="5">
    <source>
        <dbReference type="ARBA" id="ARBA00010933"/>
    </source>
</evidence>
<comment type="function">
    <text evidence="1">Receptor that may have an important role in cell/cell signaling during nervous system formation.</text>
</comment>
<dbReference type="FunFam" id="2.60.40.60:FF:000013">
    <property type="entry name" value="Cadherin EGF LAG seven-pass G-type receptor"/>
    <property type="match status" value="1"/>
</dbReference>
<evidence type="ECO:0000256" key="3">
    <source>
        <dbReference type="ARBA" id="ARBA00004221"/>
    </source>
</evidence>
<keyword evidence="9 26" id="KW-0812">Transmembrane</keyword>
<evidence type="ECO:0000256" key="7">
    <source>
        <dbReference type="ARBA" id="ARBA00022475"/>
    </source>
</evidence>
<dbReference type="InterPro" id="IPR013320">
    <property type="entry name" value="ConA-like_dom_sf"/>
</dbReference>
<keyword evidence="14 26" id="KW-1133">Transmembrane helix</keyword>
<dbReference type="InterPro" id="IPR017981">
    <property type="entry name" value="GPCR_2-like_7TM"/>
</dbReference>
<dbReference type="InterPro" id="IPR001881">
    <property type="entry name" value="EGF-like_Ca-bd_dom"/>
</dbReference>
<dbReference type="GO" id="GO:0048638">
    <property type="term" value="P:regulation of developmental growth"/>
    <property type="evidence" value="ECO:0007669"/>
    <property type="project" value="UniProtKB-ARBA"/>
</dbReference>
<dbReference type="Pfam" id="PF16489">
    <property type="entry name" value="GAIN"/>
    <property type="match status" value="1"/>
</dbReference>
<dbReference type="InterPro" id="IPR036445">
    <property type="entry name" value="GPCR_2_extracell_dom_sf"/>
</dbReference>
<dbReference type="InterPro" id="IPR015919">
    <property type="entry name" value="Cadherin-like_sf"/>
</dbReference>
<dbReference type="SMART" id="SM00180">
    <property type="entry name" value="EGF_Lam"/>
    <property type="match status" value="1"/>
</dbReference>
<keyword evidence="13" id="KW-0130">Cell adhesion</keyword>
<evidence type="ECO:0000256" key="13">
    <source>
        <dbReference type="ARBA" id="ARBA00022889"/>
    </source>
</evidence>
<feature type="disulfide bond" evidence="25">
    <location>
        <begin position="1791"/>
        <end position="1808"/>
    </location>
</feature>
<evidence type="ECO:0000259" key="34">
    <source>
        <dbReference type="PROSITE" id="PS50268"/>
    </source>
</evidence>
<dbReference type="FunFam" id="2.10.25.10:FF:000113">
    <property type="entry name" value="Cadherin, EGF LAG seven-pass G-type receptor 3"/>
    <property type="match status" value="1"/>
</dbReference>
<evidence type="ECO:0000259" key="33">
    <source>
        <dbReference type="PROSITE" id="PS50261"/>
    </source>
</evidence>
<evidence type="ECO:0000256" key="22">
    <source>
        <dbReference type="ARBA" id="ARBA00023292"/>
    </source>
</evidence>
<feature type="transmembrane region" description="Helical" evidence="26">
    <location>
        <begin position="2404"/>
        <end position="2425"/>
    </location>
</feature>
<evidence type="ECO:0000256" key="1">
    <source>
        <dbReference type="ARBA" id="ARBA00002066"/>
    </source>
</evidence>
<comment type="caution">
    <text evidence="24">Lacks conserved residue(s) required for the propagation of feature annotation.</text>
</comment>
<evidence type="ECO:0000256" key="26">
    <source>
        <dbReference type="SAM" id="Phobius"/>
    </source>
</evidence>
<keyword evidence="10 27" id="KW-0732">Signal</keyword>
<feature type="signal peptide" evidence="27">
    <location>
        <begin position="1"/>
        <end position="26"/>
    </location>
</feature>
<feature type="domain" description="Cadherin" evidence="34">
    <location>
        <begin position="665"/>
        <end position="764"/>
    </location>
</feature>
<dbReference type="PRINTS" id="PR00205">
    <property type="entry name" value="CADHERIN"/>
</dbReference>
<dbReference type="Gene3D" id="2.60.220.50">
    <property type="match status" value="1"/>
</dbReference>
<dbReference type="CDD" id="cd11304">
    <property type="entry name" value="Cadherin_repeat"/>
    <property type="match status" value="8"/>
</dbReference>
<dbReference type="FunFam" id="2.60.120.200:FF:000020">
    <property type="entry name" value="Cadherin EGF LAG seven-pass G-type receptor 2"/>
    <property type="match status" value="1"/>
</dbReference>
<dbReference type="InterPro" id="IPR056286">
    <property type="entry name" value="Cadherin_CELSR1-3_9th"/>
</dbReference>
<evidence type="ECO:0000256" key="11">
    <source>
        <dbReference type="ARBA" id="ARBA00022737"/>
    </source>
</evidence>
<dbReference type="SUPFAM" id="SSF49313">
    <property type="entry name" value="Cadherin-like"/>
    <property type="match status" value="9"/>
</dbReference>
<dbReference type="GO" id="GO:0005509">
    <property type="term" value="F:calcium ion binding"/>
    <property type="evidence" value="ECO:0007669"/>
    <property type="project" value="UniProtKB-UniRule"/>
</dbReference>
<dbReference type="InterPro" id="IPR032471">
    <property type="entry name" value="AGRL2-4_GAIN_subdom_A"/>
</dbReference>
<dbReference type="PRINTS" id="PR00249">
    <property type="entry name" value="GPCRSECRETIN"/>
</dbReference>
<dbReference type="Gene3D" id="4.10.1240.10">
    <property type="entry name" value="GPCR, family 2, extracellular hormone receptor domain"/>
    <property type="match status" value="1"/>
</dbReference>
<keyword evidence="7" id="KW-1003">Cell membrane</keyword>
<feature type="domain" description="G-protein coupled receptors family 2 profile 1" evidence="32">
    <location>
        <begin position="1821"/>
        <end position="1894"/>
    </location>
</feature>
<dbReference type="InterPro" id="IPR001791">
    <property type="entry name" value="Laminin_G"/>
</dbReference>
<dbReference type="GeneTree" id="ENSGT00940000157493"/>
<keyword evidence="17 24" id="KW-1015">Disulfide bond</keyword>
<dbReference type="InterPro" id="IPR002126">
    <property type="entry name" value="Cadherin-like_dom"/>
</dbReference>
<feature type="domain" description="EGF-like" evidence="29">
    <location>
        <begin position="1335"/>
        <end position="1371"/>
    </location>
</feature>
<reference evidence="35" key="1">
    <citation type="submission" date="2025-08" db="UniProtKB">
        <authorList>
            <consortium name="Ensembl"/>
        </authorList>
    </citation>
    <scope>IDENTIFICATION</scope>
</reference>
<dbReference type="GO" id="GO:0004930">
    <property type="term" value="F:G protein-coupled receptor activity"/>
    <property type="evidence" value="ECO:0007669"/>
    <property type="project" value="UniProtKB-KW"/>
</dbReference>
<feature type="domain" description="EGF-like" evidence="29">
    <location>
        <begin position="1695"/>
        <end position="1732"/>
    </location>
</feature>
<evidence type="ECO:0000256" key="9">
    <source>
        <dbReference type="ARBA" id="ARBA00022692"/>
    </source>
</evidence>
<evidence type="ECO:0000256" key="25">
    <source>
        <dbReference type="PROSITE-ProRule" id="PRU00460"/>
    </source>
</evidence>
<dbReference type="CDD" id="cd00054">
    <property type="entry name" value="EGF_CA"/>
    <property type="match status" value="3"/>
</dbReference>
<dbReference type="FunFam" id="2.60.40.60:FF:000023">
    <property type="entry name" value="Cadherin EGF LAG seven-pass G-type receptor 3"/>
    <property type="match status" value="1"/>
</dbReference>
<feature type="transmembrane region" description="Helical" evidence="26">
    <location>
        <begin position="2431"/>
        <end position="2462"/>
    </location>
</feature>
<keyword evidence="19" id="KW-0325">Glycoprotein</keyword>
<dbReference type="FunFam" id="2.60.40.60:FF:000010">
    <property type="entry name" value="Cadherin EGF LAG seven-pass G-type receptor 3"/>
    <property type="match status" value="1"/>
</dbReference>
<dbReference type="Gene3D" id="1.20.1070.10">
    <property type="entry name" value="Rhodopsin 7-helix transmembrane proteins"/>
    <property type="match status" value="1"/>
</dbReference>
<dbReference type="Pfam" id="PF00008">
    <property type="entry name" value="EGF"/>
    <property type="match status" value="1"/>
</dbReference>
<dbReference type="InterPro" id="IPR002049">
    <property type="entry name" value="LE_dom"/>
</dbReference>
<dbReference type="FunFam" id="1.25.40.610:FF:000005">
    <property type="entry name" value="cadherin EGF LAG seven-pass G-type receptor 2"/>
    <property type="match status" value="1"/>
</dbReference>
<evidence type="ECO:0000256" key="16">
    <source>
        <dbReference type="ARBA" id="ARBA00023136"/>
    </source>
</evidence>
<dbReference type="PROSITE" id="PS50025">
    <property type="entry name" value="LAM_G_DOMAIN"/>
    <property type="match status" value="1"/>
</dbReference>
<dbReference type="FunFam" id="2.60.40.60:FF:000029">
    <property type="entry name" value="Cadherin EGF LAG seven-pass G-type receptor 3"/>
    <property type="match status" value="1"/>
</dbReference>
<evidence type="ECO:0000256" key="23">
    <source>
        <dbReference type="PROSITE-ProRule" id="PRU00043"/>
    </source>
</evidence>
<comment type="similarity">
    <text evidence="5">Belongs to the G-protein coupled receptor 2 family. LN-TM7 subfamily.</text>
</comment>
<evidence type="ECO:0000256" key="19">
    <source>
        <dbReference type="ARBA" id="ARBA00023180"/>
    </source>
</evidence>
<evidence type="ECO:0000259" key="32">
    <source>
        <dbReference type="PROSITE" id="PS50227"/>
    </source>
</evidence>
<keyword evidence="22 25" id="KW-0424">Laminin EGF-like domain</keyword>
<dbReference type="PANTHER" id="PTHR24026:SF51">
    <property type="entry name" value="PROTOCADHERIN-LIKE WING POLARITY PROTEIN STAN"/>
    <property type="match status" value="1"/>
</dbReference>
<dbReference type="SMART" id="SM00008">
    <property type="entry name" value="HormR"/>
    <property type="match status" value="1"/>
</dbReference>
<evidence type="ECO:0000259" key="29">
    <source>
        <dbReference type="PROSITE" id="PS50026"/>
    </source>
</evidence>
<dbReference type="InterPro" id="IPR000203">
    <property type="entry name" value="GPS"/>
</dbReference>
<evidence type="ECO:0000256" key="21">
    <source>
        <dbReference type="ARBA" id="ARBA00023278"/>
    </source>
</evidence>
<organism evidence="35 36">
    <name type="scientific">Eptatretus burgeri</name>
    <name type="common">Inshore hagfish</name>
    <dbReference type="NCBI Taxonomy" id="7764"/>
    <lineage>
        <taxon>Eukaryota</taxon>
        <taxon>Metazoa</taxon>
        <taxon>Chordata</taxon>
        <taxon>Craniata</taxon>
        <taxon>Vertebrata</taxon>
        <taxon>Cyclostomata</taxon>
        <taxon>Myxini</taxon>
        <taxon>Myxiniformes</taxon>
        <taxon>Myxinidae</taxon>
        <taxon>Eptatretinae</taxon>
        <taxon>Eptatretus</taxon>
    </lineage>
</organism>
<feature type="transmembrane region" description="Helical" evidence="26">
    <location>
        <begin position="2268"/>
        <end position="2286"/>
    </location>
</feature>
<evidence type="ECO:0000259" key="28">
    <source>
        <dbReference type="PROSITE" id="PS50025"/>
    </source>
</evidence>
<dbReference type="InterPro" id="IPR001879">
    <property type="entry name" value="GPCR_2_extracellular_dom"/>
</dbReference>
<feature type="transmembrane region" description="Helical" evidence="26">
    <location>
        <begin position="2231"/>
        <end position="2256"/>
    </location>
</feature>
<evidence type="ECO:0000256" key="10">
    <source>
        <dbReference type="ARBA" id="ARBA00022729"/>
    </source>
</evidence>
<dbReference type="Pfam" id="PF00053">
    <property type="entry name" value="EGF_laminin"/>
    <property type="match status" value="1"/>
</dbReference>
<evidence type="ECO:0000256" key="8">
    <source>
        <dbReference type="ARBA" id="ARBA00022536"/>
    </source>
</evidence>
<proteinExistence type="inferred from homology"/>
<evidence type="ECO:0000256" key="27">
    <source>
        <dbReference type="SAM" id="SignalP"/>
    </source>
</evidence>
<dbReference type="PROSITE" id="PS00022">
    <property type="entry name" value="EGF_1"/>
    <property type="match status" value="4"/>
</dbReference>
<keyword evidence="6" id="KW-0217">Developmental protein</keyword>
<dbReference type="CDD" id="cd00055">
    <property type="entry name" value="EGF_Lam"/>
    <property type="match status" value="2"/>
</dbReference>
<feature type="disulfide bond" evidence="24">
    <location>
        <begin position="1323"/>
        <end position="1332"/>
    </location>
</feature>
<dbReference type="Gene3D" id="2.60.40.60">
    <property type="entry name" value="Cadherins"/>
    <property type="match status" value="9"/>
</dbReference>
<feature type="domain" description="Cadherin" evidence="34">
    <location>
        <begin position="244"/>
        <end position="346"/>
    </location>
</feature>
<dbReference type="GO" id="GO:0051239">
    <property type="term" value="P:regulation of multicellular organismal process"/>
    <property type="evidence" value="ECO:0007669"/>
    <property type="project" value="UniProtKB-ARBA"/>
</dbReference>
<feature type="domain" description="Cadherin" evidence="34">
    <location>
        <begin position="1098"/>
        <end position="1196"/>
    </location>
</feature>
<dbReference type="FunFam" id="2.60.40.60:FF:000020">
    <property type="entry name" value="Dachsous cadherin-related 1b"/>
    <property type="match status" value="2"/>
</dbReference>
<dbReference type="GO" id="GO:0007166">
    <property type="term" value="P:cell surface receptor signaling pathway"/>
    <property type="evidence" value="ECO:0007669"/>
    <property type="project" value="InterPro"/>
</dbReference>
<dbReference type="FunFam" id="2.60.40.60:FF:000032">
    <property type="entry name" value="FAT atypical cadherin 1"/>
    <property type="match status" value="1"/>
</dbReference>
<dbReference type="SMART" id="SM00179">
    <property type="entry name" value="EGF_CA"/>
    <property type="match status" value="3"/>
</dbReference>
<dbReference type="FunFam" id="2.60.40.60:FF:000038">
    <property type="entry name" value="Cadherin EGF LAG seven-pass G-type receptor 3"/>
    <property type="match status" value="1"/>
</dbReference>
<evidence type="ECO:0000256" key="15">
    <source>
        <dbReference type="ARBA" id="ARBA00023040"/>
    </source>
</evidence>
<dbReference type="Pfam" id="PF02210">
    <property type="entry name" value="Laminin_G_2"/>
    <property type="match status" value="1"/>
</dbReference>
<dbReference type="InterPro" id="IPR020894">
    <property type="entry name" value="Cadherin_CS"/>
</dbReference>
<dbReference type="SUPFAM" id="SSF49899">
    <property type="entry name" value="Concanavalin A-like lectins/glucanases"/>
    <property type="match status" value="1"/>
</dbReference>
<feature type="disulfide bond" evidence="25">
    <location>
        <begin position="1789"/>
        <end position="1801"/>
    </location>
</feature>
<dbReference type="PROSITE" id="PS50227">
    <property type="entry name" value="G_PROTEIN_RECEP_F2_3"/>
    <property type="match status" value="1"/>
</dbReference>
<dbReference type="GO" id="GO:0007156">
    <property type="term" value="P:homophilic cell adhesion via plasma membrane adhesion molecules"/>
    <property type="evidence" value="ECO:0007669"/>
    <property type="project" value="InterPro"/>
</dbReference>
<dbReference type="SMART" id="SM00112">
    <property type="entry name" value="CA"/>
    <property type="match status" value="9"/>
</dbReference>
<keyword evidence="12 23" id="KW-0106">Calcium</keyword>
<dbReference type="CDD" id="cd00110">
    <property type="entry name" value="LamG"/>
    <property type="match status" value="1"/>
</dbReference>
<keyword evidence="8 24" id="KW-0245">EGF-like domain</keyword>
<evidence type="ECO:0000256" key="6">
    <source>
        <dbReference type="ARBA" id="ARBA00022473"/>
    </source>
</evidence>
<feature type="domain" description="EGF-like" evidence="29">
    <location>
        <begin position="1275"/>
        <end position="1333"/>
    </location>
</feature>
<dbReference type="Pfam" id="PF23592">
    <property type="entry name" value="Cadherin_CELSR2_9th"/>
    <property type="match status" value="1"/>
</dbReference>
<feature type="domain" description="EGF-like" evidence="29">
    <location>
        <begin position="1375"/>
        <end position="1413"/>
    </location>
</feature>
<feature type="transmembrane region" description="Helical" evidence="26">
    <location>
        <begin position="2374"/>
        <end position="2392"/>
    </location>
</feature>
<evidence type="ECO:0000256" key="17">
    <source>
        <dbReference type="ARBA" id="ARBA00023157"/>
    </source>
</evidence>
<evidence type="ECO:0000256" key="20">
    <source>
        <dbReference type="ARBA" id="ARBA00023224"/>
    </source>
</evidence>
<keyword evidence="21" id="KW-0379">Hydroxylation</keyword>
<dbReference type="OMA" id="CEINARE"/>
<dbReference type="Pfam" id="PF00028">
    <property type="entry name" value="Cadherin"/>
    <property type="match status" value="8"/>
</dbReference>
<dbReference type="PROSITE" id="PS50261">
    <property type="entry name" value="G_PROTEIN_RECEP_F2_4"/>
    <property type="match status" value="1"/>
</dbReference>
<comment type="subcellular location">
    <subcellularLocation>
        <location evidence="3">Apical cell membrane</location>
    </subcellularLocation>
    <subcellularLocation>
        <location evidence="4">Cell membrane</location>
        <topology evidence="4">Multi-pass membrane protein</topology>
    </subcellularLocation>
    <subcellularLocation>
        <location evidence="2">Membrane</location>
        <topology evidence="2">Single-pass membrane protein</topology>
    </subcellularLocation>
</comment>
<evidence type="ECO:0000256" key="14">
    <source>
        <dbReference type="ARBA" id="ARBA00022989"/>
    </source>
</evidence>
<evidence type="ECO:0000256" key="24">
    <source>
        <dbReference type="PROSITE-ProRule" id="PRU00076"/>
    </source>
</evidence>
<sequence length="2467" mass="273921">MGAAAAPWIFLLPSLLALGPSPLLCANRCHSGGSLLFNASLRGPGWTYSVERVRRPHGAANPVSVGVRSGLVSVVSTRSFPAHGLLVAVRATRPGFRALFPLRVQRVRHGPSCRRVRANMPPRPATRLAVSLRPHEGGRCVSAGTHLVDLRDLWPESLTHGRWGFQRQDARFSEDLAASGVLRVARCVCLPLEVTLVALYPRGLLDFQVHVALRWAPVATKPPGDEQIERPRRVRAAATYPRFEKTIYMEKVPENDPSGAMVIQLLAGPASSGIRYTMSASMDTRSNDMFIINNVTGVVSTRQVLDRESMDQHQFIVLGTDRQHRRKASCTLLIDVQDRNDHRPQFKEKEYHGSISENPYEGQPLLQVLATDQDTGLNARIHYRIVSEEGGTQNMFRLDETTGQLTAAAVLDREEAERYRLVLEARDEGRDPGPQSSTVTVSIVVLDENDNAPQFSEERYRVSVSEDVRIPSTVLTVSATDADKGDNAKLQFSIISGNGARQFSIDPNTGEIQVVSPLDFEIEKDYVLNIRVQDNGRPHRSSKSVVTIKVEDVNDNPPLLNPYFESTVYEDMPIGHSVHEIHATDLDSGENSRLTYSFANIPPGFPFAINNVTGLITVASELDRELLDCYDATVVVRDHGKRSLNSSAMVSISVRDVNDNEPKFTQDTYNVRLNEDAAVGTSVITVTATDRDLNNIVTYEIISGNTRSRFTMNSKSGFISLTQPLDYKQERRYSLTIRASDSKLWSKSYVHVNVTDANTHRPVFQSSHYSVSIGEDQPVGSLVVVISATDEDIGDNARITYLMEDNTPQFKIDPDTGAVNTLLPLDYEYQNGYTLAITAKDNGIPQKSDTTFVDILLTDVNDNSPEFLQNEYYASVGEDAPLKTSIVRISAKDKDSKINGQIYYTFQSGNDGNGDFEVDTLSGLIRTARRLDRETIWLYNLTAYAEDRGTPPRKTPVKVIVTVSDVNDNPPVFHADEFDIFIEENSPVGSVVAKVTAVDPDEGRNAIINYQIVEGNIPEAFQMDIYSGELTALTDLDYESQSQYTIVVQATSAPLVSRATVNIRLIDKNDNSPVLENFEIIFNNYMTNKSNSFPSGIIGRVPGYDPDVSDQLLYTFEEGNDLLILNNRTGELRLSGNLDSNHQRLVTLTVVITDGLHSTSAKCTLRVIIVTDEMLSNSITVRLKNMSQELFLSPLLGQFVDGVAAILSARKDDVFVFSIRNDTDVSAHILNVSFSARLPSGFRDEFFSSEDLQEQVYLNRTLLTSVSKQRVLPFDDNICLREPCENYMKCVSVQRFDSSAPFIASATILFRPIHPVNGLRCRCPPGFTGDYCQTEVNLCYSNPCGNSGECLRREGGFTCRCHEHYTGDYCEVNKLSGRCQPGVCRNGGTCVNVIPGGFRCSCVGMEYEHPFCELTTRSFPEASFITFKGLRQRFRMDITLTFASMSKDGLLLYNGRFNEKHDFIALEIIDGQVQLTFSAGEEATAVSPFVPGGVSDGQWHTVRVQYYNKVRLMGLVRGPSEEKVAVVSVDDCDTAIAIKFGHTIGNYSCAAQGHQTGSKKSLDLTGPLLLGGVPDLPETFPVRSHGFTGCLRDLLIDGRRVDLTSYIANNGTLPGCAARRDFCHQSPCGARMGTGKNSPGLLPLKKELLKMVQNGCVLPDPCESNPCPSNSYCSDDWGRHSCICEAGYYGHGCQDACQLNPCENHSTCRRKPSSSHGYICECSESHYGQYCENRADQPCPSGWWGKPMCGPCHCNTSQGFDPNCNKMTGQCKCKEHHYHPNGSAECLPCACYPLGSLARTCDNETGQCPCKPGVIGRQCNLCDNPFAEVTQSGCEIMYNECPLTMASDIWWPKTEFGKPAAVHCPKSSFGMALRHCDEKRGWLSPDLFNCTSVSFTSLKEILDKLEKNETQMTSRLARTVAAMLQNATHHTTRLFGNDVKVAYRLSLHILTYEAARDGFGLAATQDVRFTENLLEAGSALLDPINKAHWDVIQQVDGGTLLLHHHLARYADNLARNMRATYLPPFAVSTPNIVLSIEHINRHNATSPQFPRYDGPLFRGHKFGDTETSVLVTDAIFQPPLNPSAGEQIGVDSSRKKRHHDVDPAQAVATVLVYRSLGQLLPPHYDSDRRNLRLPKRPVINSAVLSVSAHSEEPLTLRHLATPIIIHFRLLQTRNRSKPICVSWNHHGSWSARGCEVLERNGSHLSCRCSQLSTFAVLMDMSNRELENEVTLMIVMYAALGTSLVFLVATFLITSALRSLRSNRSSIHKNLLLATFLTELVFLLGIHQTDSQFACTVIAILLHYFFMCCFTWLLVEGLHIYRMLAELRNINHGHMRFYYAIGWGFPAIITGLAVGLDPEGYGNPDFCWLSIHDTLIWSFAGPIGCAVLVRWRSIMCSLSKESTEIRVAFFLLLLLTVTWITGLLAVNNHILLLHYLFVICAALLVKTVWALFSLLFFITYYVVLIVII</sequence>
<dbReference type="InterPro" id="IPR057244">
    <property type="entry name" value="GAIN_B"/>
</dbReference>
<dbReference type="PROSITE" id="PS01248">
    <property type="entry name" value="EGF_LAM_1"/>
    <property type="match status" value="1"/>
</dbReference>
<dbReference type="FunFam" id="4.10.1240.10:FF:000021">
    <property type="entry name" value="Cadherin EGF LAG seven-pass G-type receptor"/>
    <property type="match status" value="1"/>
</dbReference>
<feature type="disulfide bond" evidence="24">
    <location>
        <begin position="1684"/>
        <end position="1693"/>
    </location>
</feature>
<keyword evidence="20" id="KW-0807">Transducer</keyword>
<dbReference type="GO" id="GO:0016339">
    <property type="term" value="P:calcium-dependent cell-cell adhesion via plasma membrane cell adhesion molecules"/>
    <property type="evidence" value="ECO:0007669"/>
    <property type="project" value="UniProtKB-ARBA"/>
</dbReference>
<feature type="disulfide bond" evidence="25">
    <location>
        <begin position="1810"/>
        <end position="1819"/>
    </location>
</feature>
<dbReference type="FunFam" id="2.10.25.10:FF:000011">
    <property type="entry name" value="Cadherin EGF LAG seven-pass G-type receptor"/>
    <property type="match status" value="1"/>
</dbReference>
<evidence type="ECO:0000259" key="30">
    <source>
        <dbReference type="PROSITE" id="PS50027"/>
    </source>
</evidence>
<dbReference type="Pfam" id="PF01825">
    <property type="entry name" value="GPS"/>
    <property type="match status" value="1"/>
</dbReference>
<dbReference type="Ensembl" id="ENSEBUT00000025658.1">
    <property type="protein sequence ID" value="ENSEBUP00000025082.1"/>
    <property type="gene ID" value="ENSEBUG00000015453.1"/>
</dbReference>
<dbReference type="SMART" id="SM00282">
    <property type="entry name" value="LamG"/>
    <property type="match status" value="1"/>
</dbReference>
<dbReference type="PROSITE" id="PS50027">
    <property type="entry name" value="EGF_LAM_2"/>
    <property type="match status" value="1"/>
</dbReference>
<feature type="disulfide bond" evidence="24">
    <location>
        <begin position="1722"/>
        <end position="1731"/>
    </location>
</feature>
<dbReference type="SMART" id="SM00181">
    <property type="entry name" value="EGF"/>
    <property type="match status" value="5"/>
</dbReference>
<dbReference type="Pfam" id="PF00002">
    <property type="entry name" value="7tm_2"/>
    <property type="match status" value="1"/>
</dbReference>
<dbReference type="Gene3D" id="2.10.25.10">
    <property type="entry name" value="Laminin"/>
    <property type="match status" value="6"/>
</dbReference>
<dbReference type="GO" id="GO:0016324">
    <property type="term" value="C:apical plasma membrane"/>
    <property type="evidence" value="ECO:0007669"/>
    <property type="project" value="UniProtKB-SubCell"/>
</dbReference>
<dbReference type="SUPFAM" id="SSF57196">
    <property type="entry name" value="EGF/Laminin"/>
    <property type="match status" value="4"/>
</dbReference>
<feature type="domain" description="Cadherin" evidence="34">
    <location>
        <begin position="456"/>
        <end position="564"/>
    </location>
</feature>
<keyword evidence="11" id="KW-0677">Repeat</keyword>
<dbReference type="SMART" id="SM00303">
    <property type="entry name" value="GPS"/>
    <property type="match status" value="1"/>
</dbReference>
<dbReference type="InterPro" id="IPR046338">
    <property type="entry name" value="GAIN_dom_sf"/>
</dbReference>
<dbReference type="GO" id="GO:0022603">
    <property type="term" value="P:regulation of anatomical structure morphogenesis"/>
    <property type="evidence" value="ECO:0007669"/>
    <property type="project" value="UniProtKB-ARBA"/>
</dbReference>
<feature type="domain" description="Cadherin" evidence="34">
    <location>
        <begin position="974"/>
        <end position="1075"/>
    </location>
</feature>
<feature type="chain" id="PRO_5034295271" evidence="27">
    <location>
        <begin position="27"/>
        <end position="2467"/>
    </location>
</feature>
<accession>A0A8C4R486</accession>
<evidence type="ECO:0000256" key="2">
    <source>
        <dbReference type="ARBA" id="ARBA00004167"/>
    </source>
</evidence>
<feature type="domain" description="Cadherin" evidence="34">
    <location>
        <begin position="868"/>
        <end position="973"/>
    </location>
</feature>
<reference evidence="35" key="2">
    <citation type="submission" date="2025-09" db="UniProtKB">
        <authorList>
            <consortium name="Ensembl"/>
        </authorList>
    </citation>
    <scope>IDENTIFICATION</scope>
</reference>
<name>A0A8C4R486_EPTBU</name>
<dbReference type="CDD" id="cd15441">
    <property type="entry name" value="7tmB2_CELSR_Adhesion_IV"/>
    <property type="match status" value="1"/>
</dbReference>
<dbReference type="Gene3D" id="2.60.120.200">
    <property type="match status" value="1"/>
</dbReference>
<feature type="transmembrane region" description="Helical" evidence="26">
    <location>
        <begin position="2292"/>
        <end position="2314"/>
    </location>
</feature>
<feature type="domain" description="G-protein coupled receptors family 2 profile 2" evidence="33">
    <location>
        <begin position="2231"/>
        <end position="2388"/>
    </location>
</feature>
<feature type="disulfide bond" evidence="24">
    <location>
        <begin position="1361"/>
        <end position="1370"/>
    </location>
</feature>
<dbReference type="InterPro" id="IPR000832">
    <property type="entry name" value="GPCR_2_secretin-like"/>
</dbReference>
<evidence type="ECO:0000313" key="35">
    <source>
        <dbReference type="Ensembl" id="ENSEBUP00000025082.1"/>
    </source>
</evidence>
<dbReference type="PROSITE" id="PS50268">
    <property type="entry name" value="CADHERIN_2"/>
    <property type="match status" value="9"/>
</dbReference>
<feature type="domain" description="Cadherin" evidence="34">
    <location>
        <begin position="765"/>
        <end position="867"/>
    </location>
</feature>
<dbReference type="GO" id="GO:0009952">
    <property type="term" value="P:anterior/posterior pattern specification"/>
    <property type="evidence" value="ECO:0007669"/>
    <property type="project" value="UniProtKB-ARBA"/>
</dbReference>
<evidence type="ECO:0000259" key="31">
    <source>
        <dbReference type="PROSITE" id="PS50221"/>
    </source>
</evidence>
<dbReference type="Proteomes" id="UP000694388">
    <property type="component" value="Unplaced"/>
</dbReference>